<protein>
    <submittedName>
        <fullName evidence="1">Uncharacterized protein</fullName>
    </submittedName>
</protein>
<name>A0A1L3LJS6_9HYPH</name>
<sequence length="42" mass="4338">MPPGSTNTQFVFTKANVTLPAGAGADAKIFVGFDEGPQKAKQ</sequence>
<gene>
    <name evidence="1" type="ORF">SAMCFNEI73_Ch0976</name>
</gene>
<organism evidence="1 2">
    <name type="scientific">Sinorhizobium americanum</name>
    <dbReference type="NCBI Taxonomy" id="194963"/>
    <lineage>
        <taxon>Bacteria</taxon>
        <taxon>Pseudomonadati</taxon>
        <taxon>Pseudomonadota</taxon>
        <taxon>Alphaproteobacteria</taxon>
        <taxon>Hyphomicrobiales</taxon>
        <taxon>Rhizobiaceae</taxon>
        <taxon>Sinorhizobium/Ensifer group</taxon>
        <taxon>Sinorhizobium</taxon>
    </lineage>
</organism>
<dbReference type="KEGG" id="same:SAMCFNEI73_Ch0976"/>
<dbReference type="AlphaFoldDB" id="A0A1L3LJS6"/>
<evidence type="ECO:0000313" key="2">
    <source>
        <dbReference type="Proteomes" id="UP000182306"/>
    </source>
</evidence>
<dbReference type="EMBL" id="CP013107">
    <property type="protein sequence ID" value="APG90296.1"/>
    <property type="molecule type" value="Genomic_DNA"/>
</dbReference>
<keyword evidence="2" id="KW-1185">Reference proteome</keyword>
<evidence type="ECO:0000313" key="1">
    <source>
        <dbReference type="EMBL" id="APG90296.1"/>
    </source>
</evidence>
<accession>A0A1L3LJS6</accession>
<proteinExistence type="predicted"/>
<reference evidence="1 2" key="1">
    <citation type="submission" date="2015-10" db="EMBL/GenBank/DDBJ databases">
        <title>Genomic differences between typical nodule nitrogen-fixing rhizobial strains and those coming from bean seeds.</title>
        <authorList>
            <person name="Peralta H."/>
            <person name="Aguilar-Vera A."/>
            <person name="Diaz R."/>
            <person name="Mora Y."/>
            <person name="Martinez-Batallar G."/>
            <person name="Salazar E."/>
            <person name="Vargas-Lagunas C."/>
            <person name="Encarnacion S."/>
            <person name="Girard L."/>
            <person name="Mora J."/>
        </authorList>
    </citation>
    <scope>NUCLEOTIDE SEQUENCE [LARGE SCALE GENOMIC DNA]</scope>
    <source>
        <strain evidence="1 2">CFNEI 73</strain>
    </source>
</reference>
<dbReference type="Proteomes" id="UP000182306">
    <property type="component" value="Chromosome"/>
</dbReference>